<dbReference type="InterPro" id="IPR036282">
    <property type="entry name" value="Glutathione-S-Trfase_C_sf"/>
</dbReference>
<sequence length="232" mass="26202">MIDLHYWPTPNGHKITIFLEEAGLDYTIHPVDIGAGDQFKAEFLKISPNNKMPAIVDREPGDGGMHVSVFESGAILAYLANKTGRFVPQDLRGRTEVSQWLHWQIGGLGPMTGQYGHFHVYAPEDIAYAKDRYKREVLRLLGVLDRQLEGRDFIAGDMFSIADMAAHPWINPYTKAPLDLTEFANVRRWHEAIAERPAVKRAYALADRYGAKREMTPEMHKILFGTPDSPNA</sequence>
<feature type="domain" description="GST C-terminal" evidence="3">
    <location>
        <begin position="90"/>
        <end position="218"/>
    </location>
</feature>
<dbReference type="PANTHER" id="PTHR44051:SF19">
    <property type="entry name" value="DISULFIDE-BOND OXIDOREDUCTASE YFCG"/>
    <property type="match status" value="1"/>
</dbReference>
<comment type="similarity">
    <text evidence="1">Belongs to the GST superfamily.</text>
</comment>
<evidence type="ECO:0000313" key="5">
    <source>
        <dbReference type="Proteomes" id="UP001233535"/>
    </source>
</evidence>
<dbReference type="SUPFAM" id="SSF52833">
    <property type="entry name" value="Thioredoxin-like"/>
    <property type="match status" value="1"/>
</dbReference>
<dbReference type="InterPro" id="IPR004045">
    <property type="entry name" value="Glutathione_S-Trfase_N"/>
</dbReference>
<evidence type="ECO:0000259" key="3">
    <source>
        <dbReference type="PROSITE" id="PS50405"/>
    </source>
</evidence>
<reference evidence="4 5" key="1">
    <citation type="submission" date="2023-04" db="EMBL/GenBank/DDBJ databases">
        <title>Lysobacter sp. strain UC isolated from soil sample.</title>
        <authorList>
            <person name="Choksket S."/>
            <person name="Harshvardhan F."/>
            <person name="Rana R."/>
            <person name="Patil P.B."/>
            <person name="Korpole S."/>
        </authorList>
    </citation>
    <scope>NUCLEOTIDE SEQUENCE [LARGE SCALE GENOMIC DNA]</scope>
    <source>
        <strain evidence="4 5">UC</strain>
    </source>
</reference>
<dbReference type="InterPro" id="IPR004046">
    <property type="entry name" value="GST_C"/>
</dbReference>
<accession>A0ABU1CHB6</accession>
<proteinExistence type="inferred from homology"/>
<dbReference type="InterPro" id="IPR010987">
    <property type="entry name" value="Glutathione-S-Trfase_C-like"/>
</dbReference>
<feature type="domain" description="GST N-terminal" evidence="2">
    <location>
        <begin position="1"/>
        <end position="87"/>
    </location>
</feature>
<dbReference type="Pfam" id="PF00043">
    <property type="entry name" value="GST_C"/>
    <property type="match status" value="1"/>
</dbReference>
<dbReference type="EMBL" id="JARUHG010000005">
    <property type="protein sequence ID" value="MDR0184344.1"/>
    <property type="molecule type" value="Genomic_DNA"/>
</dbReference>
<dbReference type="InterPro" id="IPR036249">
    <property type="entry name" value="Thioredoxin-like_sf"/>
</dbReference>
<evidence type="ECO:0000313" key="4">
    <source>
        <dbReference type="EMBL" id="MDR0184344.1"/>
    </source>
</evidence>
<dbReference type="Proteomes" id="UP001233535">
    <property type="component" value="Unassembled WGS sequence"/>
</dbReference>
<dbReference type="RefSeq" id="WP_309263461.1">
    <property type="nucleotide sequence ID" value="NZ_JARUHG010000005.1"/>
</dbReference>
<evidence type="ECO:0000256" key="1">
    <source>
        <dbReference type="RuleBase" id="RU003494"/>
    </source>
</evidence>
<dbReference type="Gene3D" id="3.40.30.10">
    <property type="entry name" value="Glutaredoxin"/>
    <property type="match status" value="1"/>
</dbReference>
<gene>
    <name evidence="4" type="ORF">P8609_15375</name>
</gene>
<dbReference type="PANTHER" id="PTHR44051">
    <property type="entry name" value="GLUTATHIONE S-TRANSFERASE-RELATED"/>
    <property type="match status" value="1"/>
</dbReference>
<name>A0ABU1CHB6_9GAMM</name>
<dbReference type="SUPFAM" id="SSF47616">
    <property type="entry name" value="GST C-terminal domain-like"/>
    <property type="match status" value="1"/>
</dbReference>
<protein>
    <submittedName>
        <fullName evidence="4">Glutathione S-transferase N-terminal domain-containing protein</fullName>
    </submittedName>
</protein>
<dbReference type="Gene3D" id="1.20.1050.10">
    <property type="match status" value="1"/>
</dbReference>
<dbReference type="SFLD" id="SFLDG00358">
    <property type="entry name" value="Main_(cytGST)"/>
    <property type="match status" value="1"/>
</dbReference>
<dbReference type="PROSITE" id="PS50405">
    <property type="entry name" value="GST_CTER"/>
    <property type="match status" value="1"/>
</dbReference>
<dbReference type="SFLD" id="SFLDS00019">
    <property type="entry name" value="Glutathione_Transferase_(cytos"/>
    <property type="match status" value="1"/>
</dbReference>
<dbReference type="Pfam" id="PF02798">
    <property type="entry name" value="GST_N"/>
    <property type="match status" value="1"/>
</dbReference>
<dbReference type="SFLD" id="SFLDG01151">
    <property type="entry name" value="Main.2:_Nu-like"/>
    <property type="match status" value="1"/>
</dbReference>
<keyword evidence="5" id="KW-1185">Reference proteome</keyword>
<dbReference type="CDD" id="cd03048">
    <property type="entry name" value="GST_N_Ure2p_like"/>
    <property type="match status" value="1"/>
</dbReference>
<organism evidence="4 5">
    <name type="scientific">Lysobacter arvi</name>
    <dbReference type="NCBI Taxonomy" id="3038776"/>
    <lineage>
        <taxon>Bacteria</taxon>
        <taxon>Pseudomonadati</taxon>
        <taxon>Pseudomonadota</taxon>
        <taxon>Gammaproteobacteria</taxon>
        <taxon>Lysobacterales</taxon>
        <taxon>Lysobacteraceae</taxon>
        <taxon>Lysobacter</taxon>
    </lineage>
</organism>
<evidence type="ECO:0000259" key="2">
    <source>
        <dbReference type="PROSITE" id="PS50404"/>
    </source>
</evidence>
<dbReference type="PROSITE" id="PS50404">
    <property type="entry name" value="GST_NTER"/>
    <property type="match status" value="1"/>
</dbReference>
<comment type="caution">
    <text evidence="4">The sequence shown here is derived from an EMBL/GenBank/DDBJ whole genome shotgun (WGS) entry which is preliminary data.</text>
</comment>
<dbReference type="InterPro" id="IPR040079">
    <property type="entry name" value="Glutathione_S-Trfase"/>
</dbReference>